<feature type="region of interest" description="Disordered" evidence="1">
    <location>
        <begin position="1"/>
        <end position="46"/>
    </location>
</feature>
<sequence length="46" mass="5116">MTDKAKIRSTPKLPHGRKGARPHDENENQATVEEFDREGLGVAAKE</sequence>
<organism evidence="2 3">
    <name type="scientific">Sphingomonas lutea</name>
    <dbReference type="NCBI Taxonomy" id="1045317"/>
    <lineage>
        <taxon>Bacteria</taxon>
        <taxon>Pseudomonadati</taxon>
        <taxon>Pseudomonadota</taxon>
        <taxon>Alphaproteobacteria</taxon>
        <taxon>Sphingomonadales</taxon>
        <taxon>Sphingomonadaceae</taxon>
        <taxon>Sphingomonas</taxon>
    </lineage>
</organism>
<reference evidence="2 3" key="1">
    <citation type="submission" date="2020-08" db="EMBL/GenBank/DDBJ databases">
        <title>Genome sequence of Sphingomonas lutea KCTC 23642T.</title>
        <authorList>
            <person name="Hyun D.-W."/>
            <person name="Bae J.-W."/>
        </authorList>
    </citation>
    <scope>NUCLEOTIDE SEQUENCE [LARGE SCALE GENOMIC DNA]</scope>
    <source>
        <strain evidence="2 3">KCTC 23642</strain>
    </source>
</reference>
<evidence type="ECO:0000313" key="3">
    <source>
        <dbReference type="Proteomes" id="UP000515971"/>
    </source>
</evidence>
<dbReference type="Proteomes" id="UP000515971">
    <property type="component" value="Chromosome"/>
</dbReference>
<gene>
    <name evidence="2" type="ORF">H9L13_01240</name>
</gene>
<keyword evidence="3" id="KW-1185">Reference proteome</keyword>
<evidence type="ECO:0000313" key="2">
    <source>
        <dbReference type="EMBL" id="QNN67613.1"/>
    </source>
</evidence>
<name>A0A7G9SID8_9SPHN</name>
<proteinExistence type="predicted"/>
<dbReference type="AlphaFoldDB" id="A0A7G9SID8"/>
<dbReference type="RefSeq" id="WP_187538324.1">
    <property type="nucleotide sequence ID" value="NZ_BAABJT010000001.1"/>
</dbReference>
<dbReference type="KEGG" id="slut:H9L13_01240"/>
<dbReference type="EMBL" id="CP060718">
    <property type="protein sequence ID" value="QNN67613.1"/>
    <property type="molecule type" value="Genomic_DNA"/>
</dbReference>
<evidence type="ECO:0000256" key="1">
    <source>
        <dbReference type="SAM" id="MobiDB-lite"/>
    </source>
</evidence>
<accession>A0A7G9SID8</accession>
<protein>
    <submittedName>
        <fullName evidence="2">Uncharacterized protein</fullName>
    </submittedName>
</protein>